<feature type="region of interest" description="Disordered" evidence="1">
    <location>
        <begin position="34"/>
        <end position="67"/>
    </location>
</feature>
<evidence type="ECO:0000256" key="1">
    <source>
        <dbReference type="SAM" id="MobiDB-lite"/>
    </source>
</evidence>
<dbReference type="AlphaFoldDB" id="A0A9X9LE90"/>
<evidence type="ECO:0000313" key="3">
    <source>
        <dbReference type="Proteomes" id="UP000269945"/>
    </source>
</evidence>
<keyword evidence="3" id="KW-1185">Reference proteome</keyword>
<protein>
    <submittedName>
        <fullName evidence="2">Uncharacterized protein</fullName>
    </submittedName>
</protein>
<evidence type="ECO:0000313" key="2">
    <source>
        <dbReference type="EMBL" id="VCW66087.1"/>
    </source>
</evidence>
<feature type="compositionally biased region" description="Polar residues" evidence="1">
    <location>
        <begin position="34"/>
        <end position="47"/>
    </location>
</feature>
<sequence length="83" mass="9104">HILLTVNNSYITFSAHDNISLFFCIKLNPTSVSQRTKLAENSTSDSTSAKDPEETMPPLKELKSPETSSFNQLLSKLTICSAA</sequence>
<reference evidence="2 3" key="1">
    <citation type="submission" date="2018-10" db="EMBL/GenBank/DDBJ databases">
        <authorList>
            <person name="Ekblom R."/>
            <person name="Jareborg N."/>
        </authorList>
    </citation>
    <scope>NUCLEOTIDE SEQUENCE [LARGE SCALE GENOMIC DNA]</scope>
    <source>
        <tissue evidence="2">Muscle</tissue>
    </source>
</reference>
<dbReference type="Proteomes" id="UP000269945">
    <property type="component" value="Unassembled WGS sequence"/>
</dbReference>
<gene>
    <name evidence="2" type="ORF">BN2614_LOCUS3</name>
</gene>
<proteinExistence type="predicted"/>
<dbReference type="EMBL" id="CYRY02001447">
    <property type="protein sequence ID" value="VCW66087.1"/>
    <property type="molecule type" value="Genomic_DNA"/>
</dbReference>
<comment type="caution">
    <text evidence="2">The sequence shown here is derived from an EMBL/GenBank/DDBJ whole genome shotgun (WGS) entry which is preliminary data.</text>
</comment>
<organism evidence="2 3">
    <name type="scientific">Gulo gulo</name>
    <name type="common">Wolverine</name>
    <name type="synonym">Gluton</name>
    <dbReference type="NCBI Taxonomy" id="48420"/>
    <lineage>
        <taxon>Eukaryota</taxon>
        <taxon>Metazoa</taxon>
        <taxon>Chordata</taxon>
        <taxon>Craniata</taxon>
        <taxon>Vertebrata</taxon>
        <taxon>Euteleostomi</taxon>
        <taxon>Mammalia</taxon>
        <taxon>Eutheria</taxon>
        <taxon>Laurasiatheria</taxon>
        <taxon>Carnivora</taxon>
        <taxon>Caniformia</taxon>
        <taxon>Musteloidea</taxon>
        <taxon>Mustelidae</taxon>
        <taxon>Guloninae</taxon>
        <taxon>Gulo</taxon>
    </lineage>
</organism>
<accession>A0A9X9LE90</accession>
<name>A0A9X9LE90_GULGU</name>
<feature type="non-terminal residue" evidence="2">
    <location>
        <position position="1"/>
    </location>
</feature>